<sequence length="256" mass="27579">MIGSLPAIFHPRVTWLSAIFTFIGGGPAVFHAMIFTIADDVVSEKQRSATFFYLAAAVIVGELLASPLTLSKKAAQDDLTEGGDDPPPAVVKSDNTWLVMFHHARTEAARLGRAAVGFAWRNWQVAALLFTFLLTTLGRFAQELLLHLLLSIRAFSNLVLFTALLPAASYMLVQNAQLLTLGAFAIGLAEKSGLIASIGALAAGPLLAWTFRTGMDWEGAWIGLPYIAADVLFLMAAVTTGFVRLSSLEKRRAVCE</sequence>
<comment type="caution">
    <text evidence="6">The sequence shown here is derived from an EMBL/GenBank/DDBJ whole genome shotgun (WGS) entry which is preliminary data.</text>
</comment>
<protein>
    <recommendedName>
        <fullName evidence="8">Transporter</fullName>
    </recommendedName>
</protein>
<proteinExistence type="predicted"/>
<evidence type="ECO:0000256" key="3">
    <source>
        <dbReference type="ARBA" id="ARBA00022989"/>
    </source>
</evidence>
<dbReference type="PANTHER" id="PTHR23507">
    <property type="entry name" value="ZGC:174356"/>
    <property type="match status" value="1"/>
</dbReference>
<keyword evidence="4 5" id="KW-0472">Membrane</keyword>
<feature type="transmembrane region" description="Helical" evidence="5">
    <location>
        <begin position="50"/>
        <end position="70"/>
    </location>
</feature>
<feature type="transmembrane region" description="Helical" evidence="5">
    <location>
        <begin position="123"/>
        <end position="142"/>
    </location>
</feature>
<feature type="transmembrane region" description="Helical" evidence="5">
    <location>
        <begin position="223"/>
        <end position="243"/>
    </location>
</feature>
<evidence type="ECO:0008006" key="8">
    <source>
        <dbReference type="Google" id="ProtNLM"/>
    </source>
</evidence>
<feature type="transmembrane region" description="Helical" evidence="5">
    <location>
        <begin position="12"/>
        <end position="38"/>
    </location>
</feature>
<organism evidence="6 7">
    <name type="scientific">Podospora appendiculata</name>
    <dbReference type="NCBI Taxonomy" id="314037"/>
    <lineage>
        <taxon>Eukaryota</taxon>
        <taxon>Fungi</taxon>
        <taxon>Dikarya</taxon>
        <taxon>Ascomycota</taxon>
        <taxon>Pezizomycotina</taxon>
        <taxon>Sordariomycetes</taxon>
        <taxon>Sordariomycetidae</taxon>
        <taxon>Sordariales</taxon>
        <taxon>Podosporaceae</taxon>
        <taxon>Podospora</taxon>
    </lineage>
</organism>
<feature type="transmembrane region" description="Helical" evidence="5">
    <location>
        <begin position="194"/>
        <end position="211"/>
    </location>
</feature>
<feature type="transmembrane region" description="Helical" evidence="5">
    <location>
        <begin position="154"/>
        <end position="173"/>
    </location>
</feature>
<reference evidence="6" key="2">
    <citation type="submission" date="2023-06" db="EMBL/GenBank/DDBJ databases">
        <authorList>
            <consortium name="Lawrence Berkeley National Laboratory"/>
            <person name="Haridas S."/>
            <person name="Hensen N."/>
            <person name="Bonometti L."/>
            <person name="Westerberg I."/>
            <person name="Brannstrom I.O."/>
            <person name="Guillou S."/>
            <person name="Cros-Aarteil S."/>
            <person name="Calhoun S."/>
            <person name="Kuo A."/>
            <person name="Mondo S."/>
            <person name="Pangilinan J."/>
            <person name="Riley R."/>
            <person name="Labutti K."/>
            <person name="Andreopoulos B."/>
            <person name="Lipzen A."/>
            <person name="Chen C."/>
            <person name="Yanf M."/>
            <person name="Daum C."/>
            <person name="Ng V."/>
            <person name="Clum A."/>
            <person name="Steindorff A."/>
            <person name="Ohm R."/>
            <person name="Martin F."/>
            <person name="Silar P."/>
            <person name="Natvig D."/>
            <person name="Lalanne C."/>
            <person name="Gautier V."/>
            <person name="Ament-Velasquez S.L."/>
            <person name="Kruys A."/>
            <person name="Hutchinson M.I."/>
            <person name="Powell A.J."/>
            <person name="Barry K."/>
            <person name="Miller A.N."/>
            <person name="Grigoriev I.V."/>
            <person name="Debuchy R."/>
            <person name="Gladieux P."/>
            <person name="Thoren M.H."/>
            <person name="Johannesson H."/>
        </authorList>
    </citation>
    <scope>NUCLEOTIDE SEQUENCE</scope>
    <source>
        <strain evidence="6">CBS 314.62</strain>
    </source>
</reference>
<evidence type="ECO:0000256" key="4">
    <source>
        <dbReference type="ARBA" id="ARBA00023136"/>
    </source>
</evidence>
<accession>A0AAE1CAB9</accession>
<dbReference type="GO" id="GO:0022857">
    <property type="term" value="F:transmembrane transporter activity"/>
    <property type="evidence" value="ECO:0007669"/>
    <property type="project" value="TreeGrafter"/>
</dbReference>
<evidence type="ECO:0000313" key="6">
    <source>
        <dbReference type="EMBL" id="KAK3685353.1"/>
    </source>
</evidence>
<evidence type="ECO:0000256" key="2">
    <source>
        <dbReference type="ARBA" id="ARBA00022692"/>
    </source>
</evidence>
<dbReference type="EMBL" id="JAULSO010000003">
    <property type="protein sequence ID" value="KAK3685353.1"/>
    <property type="molecule type" value="Genomic_DNA"/>
</dbReference>
<reference evidence="6" key="1">
    <citation type="journal article" date="2023" name="Mol. Phylogenet. Evol.">
        <title>Genome-scale phylogeny and comparative genomics of the fungal order Sordariales.</title>
        <authorList>
            <person name="Hensen N."/>
            <person name="Bonometti L."/>
            <person name="Westerberg I."/>
            <person name="Brannstrom I.O."/>
            <person name="Guillou S."/>
            <person name="Cros-Aarteil S."/>
            <person name="Calhoun S."/>
            <person name="Haridas S."/>
            <person name="Kuo A."/>
            <person name="Mondo S."/>
            <person name="Pangilinan J."/>
            <person name="Riley R."/>
            <person name="LaButti K."/>
            <person name="Andreopoulos B."/>
            <person name="Lipzen A."/>
            <person name="Chen C."/>
            <person name="Yan M."/>
            <person name="Daum C."/>
            <person name="Ng V."/>
            <person name="Clum A."/>
            <person name="Steindorff A."/>
            <person name="Ohm R.A."/>
            <person name="Martin F."/>
            <person name="Silar P."/>
            <person name="Natvig D.O."/>
            <person name="Lalanne C."/>
            <person name="Gautier V."/>
            <person name="Ament-Velasquez S.L."/>
            <person name="Kruys A."/>
            <person name="Hutchinson M.I."/>
            <person name="Powell A.J."/>
            <person name="Barry K."/>
            <person name="Miller A.N."/>
            <person name="Grigoriev I.V."/>
            <person name="Debuchy R."/>
            <person name="Gladieux P."/>
            <person name="Hiltunen Thoren M."/>
            <person name="Johannesson H."/>
        </authorList>
    </citation>
    <scope>NUCLEOTIDE SEQUENCE</scope>
    <source>
        <strain evidence="6">CBS 314.62</strain>
    </source>
</reference>
<name>A0AAE1CAB9_9PEZI</name>
<evidence type="ECO:0000313" key="7">
    <source>
        <dbReference type="Proteomes" id="UP001270362"/>
    </source>
</evidence>
<comment type="subcellular location">
    <subcellularLocation>
        <location evidence="1">Membrane</location>
        <topology evidence="1">Multi-pass membrane protein</topology>
    </subcellularLocation>
</comment>
<evidence type="ECO:0000256" key="1">
    <source>
        <dbReference type="ARBA" id="ARBA00004141"/>
    </source>
</evidence>
<evidence type="ECO:0000256" key="5">
    <source>
        <dbReference type="SAM" id="Phobius"/>
    </source>
</evidence>
<keyword evidence="3 5" id="KW-1133">Transmembrane helix</keyword>
<keyword evidence="2 5" id="KW-0812">Transmembrane</keyword>
<dbReference type="Proteomes" id="UP001270362">
    <property type="component" value="Unassembled WGS sequence"/>
</dbReference>
<keyword evidence="7" id="KW-1185">Reference proteome</keyword>
<dbReference type="GO" id="GO:0016020">
    <property type="term" value="C:membrane"/>
    <property type="evidence" value="ECO:0007669"/>
    <property type="project" value="UniProtKB-SubCell"/>
</dbReference>
<dbReference type="AlphaFoldDB" id="A0AAE1CAB9"/>
<gene>
    <name evidence="6" type="ORF">B0T22DRAFT_517436</name>
</gene>
<dbReference type="PANTHER" id="PTHR23507:SF1">
    <property type="entry name" value="FI18259P1-RELATED"/>
    <property type="match status" value="1"/>
</dbReference>